<dbReference type="Pfam" id="PF04012">
    <property type="entry name" value="PspA_IM30"/>
    <property type="match status" value="1"/>
</dbReference>
<dbReference type="Proteomes" id="UP000774000">
    <property type="component" value="Unassembled WGS sequence"/>
</dbReference>
<feature type="region of interest" description="Disordered" evidence="2">
    <location>
        <begin position="179"/>
        <end position="198"/>
    </location>
</feature>
<dbReference type="PANTHER" id="PTHR31088:SF6">
    <property type="entry name" value="PHAGE SHOCK PROTEIN A"/>
    <property type="match status" value="1"/>
</dbReference>
<dbReference type="PANTHER" id="PTHR31088">
    <property type="entry name" value="MEMBRANE-ASSOCIATED PROTEIN VIPP1, CHLOROPLASTIC"/>
    <property type="match status" value="1"/>
</dbReference>
<organism evidence="3 4">
    <name type="scientific">Halanaerobacter jeridensis</name>
    <dbReference type="NCBI Taxonomy" id="706427"/>
    <lineage>
        <taxon>Bacteria</taxon>
        <taxon>Bacillati</taxon>
        <taxon>Bacillota</taxon>
        <taxon>Clostridia</taxon>
        <taxon>Halanaerobiales</taxon>
        <taxon>Halobacteroidaceae</taxon>
        <taxon>Halanaerobacter</taxon>
    </lineage>
</organism>
<dbReference type="EMBL" id="JAFBDQ010000006">
    <property type="protein sequence ID" value="MBM7556692.1"/>
    <property type="molecule type" value="Genomic_DNA"/>
</dbReference>
<dbReference type="AlphaFoldDB" id="A0A938XPJ6"/>
<feature type="region of interest" description="Disordered" evidence="2">
    <location>
        <begin position="205"/>
        <end position="228"/>
    </location>
</feature>
<feature type="compositionally biased region" description="Acidic residues" evidence="2">
    <location>
        <begin position="185"/>
        <end position="198"/>
    </location>
</feature>
<name>A0A938XPJ6_9FIRM</name>
<keyword evidence="4" id="KW-1185">Reference proteome</keyword>
<dbReference type="InterPro" id="IPR007157">
    <property type="entry name" value="PspA_VIPP1"/>
</dbReference>
<dbReference type="RefSeq" id="WP_204701463.1">
    <property type="nucleotide sequence ID" value="NZ_JAFBDQ010000006.1"/>
</dbReference>
<reference evidence="3" key="1">
    <citation type="submission" date="2021-01" db="EMBL/GenBank/DDBJ databases">
        <title>Genomic Encyclopedia of Type Strains, Phase IV (KMG-IV): sequencing the most valuable type-strain genomes for metagenomic binning, comparative biology and taxonomic classification.</title>
        <authorList>
            <person name="Goeker M."/>
        </authorList>
    </citation>
    <scope>NUCLEOTIDE SEQUENCE</scope>
    <source>
        <strain evidence="3">DSM 23230</strain>
    </source>
</reference>
<evidence type="ECO:0000256" key="2">
    <source>
        <dbReference type="SAM" id="MobiDB-lite"/>
    </source>
</evidence>
<comment type="similarity">
    <text evidence="1">Belongs to the PspA/Vipp/IM30 family.</text>
</comment>
<protein>
    <submittedName>
        <fullName evidence="3">Phage shock protein A</fullName>
    </submittedName>
</protein>
<accession>A0A938XPJ6</accession>
<sequence>MGFFKKIKKVMAGKANQVADKLEENNIEAVVRQTIKEMEDEYRQVKQAVNQSITLKKKVEKKYNNAKSEVKHWEERAKTAVDNDKDGLAKEALEKKQDQLRLAQKYQKQLEERKAAVESHKAKMKELKEKLDQAKDKQEELIAEAKTAQATKEINNSLSGIDETNAFSELEELEDKVDGLQAEAEASDEIYAEETEADLESKFEKLEADSDNQSIEDELAQLKKDMNN</sequence>
<evidence type="ECO:0000256" key="1">
    <source>
        <dbReference type="ARBA" id="ARBA00043985"/>
    </source>
</evidence>
<comment type="caution">
    <text evidence="3">The sequence shown here is derived from an EMBL/GenBank/DDBJ whole genome shotgun (WGS) entry which is preliminary data.</text>
</comment>
<evidence type="ECO:0000313" key="4">
    <source>
        <dbReference type="Proteomes" id="UP000774000"/>
    </source>
</evidence>
<proteinExistence type="inferred from homology"/>
<gene>
    <name evidence="3" type="ORF">JOC47_001543</name>
</gene>
<evidence type="ECO:0000313" key="3">
    <source>
        <dbReference type="EMBL" id="MBM7556692.1"/>
    </source>
</evidence>